<feature type="region of interest" description="Disordered" evidence="1">
    <location>
        <begin position="192"/>
        <end position="213"/>
    </location>
</feature>
<dbReference type="PANTHER" id="PTHR40278:SF1">
    <property type="entry name" value="DNA UTILIZATION PROTEIN HOFN"/>
    <property type="match status" value="1"/>
</dbReference>
<dbReference type="InterPro" id="IPR052534">
    <property type="entry name" value="Extracell_DNA_Util/SecSys_Comp"/>
</dbReference>
<keyword evidence="2" id="KW-0472">Membrane</keyword>
<protein>
    <recommendedName>
        <fullName evidence="5">Fimbrial assembly protein</fullName>
    </recommendedName>
</protein>
<evidence type="ECO:0008006" key="5">
    <source>
        <dbReference type="Google" id="ProtNLM"/>
    </source>
</evidence>
<reference evidence="3 4" key="1">
    <citation type="submission" date="2017-09" db="EMBL/GenBank/DDBJ databases">
        <title>Depth-based differentiation of microbial function through sediment-hosted aquifers and enrichment of novel symbionts in the deep terrestrial subsurface.</title>
        <authorList>
            <person name="Probst A.J."/>
            <person name="Ladd B."/>
            <person name="Jarett J.K."/>
            <person name="Geller-Mcgrath D.E."/>
            <person name="Sieber C.M."/>
            <person name="Emerson J.B."/>
            <person name="Anantharaman K."/>
            <person name="Thomas B.C."/>
            <person name="Malmstrom R."/>
            <person name="Stieglmeier M."/>
            <person name="Klingl A."/>
            <person name="Woyke T."/>
            <person name="Ryan C.M."/>
            <person name="Banfield J.F."/>
        </authorList>
    </citation>
    <scope>NUCLEOTIDE SEQUENCE [LARGE SCALE GENOMIC DNA]</scope>
    <source>
        <strain evidence="3">CG23_combo_of_CG06-09_8_20_14_all_40_13</strain>
    </source>
</reference>
<evidence type="ECO:0000256" key="2">
    <source>
        <dbReference type="SAM" id="Phobius"/>
    </source>
</evidence>
<proteinExistence type="predicted"/>
<accession>A0A2G9YTU7</accession>
<name>A0A2G9YTU7_9BACT</name>
<evidence type="ECO:0000313" key="4">
    <source>
        <dbReference type="Proteomes" id="UP000231567"/>
    </source>
</evidence>
<dbReference type="AlphaFoldDB" id="A0A2G9YTU7"/>
<evidence type="ECO:0000256" key="1">
    <source>
        <dbReference type="SAM" id="MobiDB-lite"/>
    </source>
</evidence>
<dbReference type="PANTHER" id="PTHR40278">
    <property type="entry name" value="DNA UTILIZATION PROTEIN HOFN"/>
    <property type="match status" value="1"/>
</dbReference>
<keyword evidence="2" id="KW-0812">Transmembrane</keyword>
<dbReference type="InterPro" id="IPR007813">
    <property type="entry name" value="PilN"/>
</dbReference>
<feature type="compositionally biased region" description="Polar residues" evidence="1">
    <location>
        <begin position="197"/>
        <end position="213"/>
    </location>
</feature>
<gene>
    <name evidence="3" type="ORF">COX39_00305</name>
</gene>
<dbReference type="EMBL" id="PCRM01000006">
    <property type="protein sequence ID" value="PIP21921.1"/>
    <property type="molecule type" value="Genomic_DNA"/>
</dbReference>
<keyword evidence="2" id="KW-1133">Transmembrane helix</keyword>
<sequence length="213" mass="23004">MPEAEKLSNELDIPTEGLEEKKKVAPSVLFLTIICIIVILASLLIYWLNVGKASTLKTLDAKITDLNSQLSSKELTQTDLKLQTLAGQIAGLKKANANKTIWSKLFVELQTVTPKDVRYTNFSVVEEGTLTLAGETASYTTLAKFLVSLKSSDKFSDIKLLSAATQQSTAGKSSTTTLTFSVSLKVKTQALSEKAVTPQSENPAANSSMEVNQ</sequence>
<comment type="caution">
    <text evidence="3">The sequence shown here is derived from an EMBL/GenBank/DDBJ whole genome shotgun (WGS) entry which is preliminary data.</text>
</comment>
<dbReference type="Pfam" id="PF05137">
    <property type="entry name" value="PilN"/>
    <property type="match status" value="1"/>
</dbReference>
<dbReference type="Proteomes" id="UP000231567">
    <property type="component" value="Unassembled WGS sequence"/>
</dbReference>
<feature type="transmembrane region" description="Helical" evidence="2">
    <location>
        <begin position="28"/>
        <end position="48"/>
    </location>
</feature>
<evidence type="ECO:0000313" key="3">
    <source>
        <dbReference type="EMBL" id="PIP21921.1"/>
    </source>
</evidence>
<organism evidence="3 4">
    <name type="scientific">Candidatus Nealsonbacteria bacterium CG23_combo_of_CG06-09_8_20_14_all_40_13</name>
    <dbReference type="NCBI Taxonomy" id="1974724"/>
    <lineage>
        <taxon>Bacteria</taxon>
        <taxon>Candidatus Nealsoniibacteriota</taxon>
    </lineage>
</organism>